<evidence type="ECO:0000259" key="2">
    <source>
        <dbReference type="Pfam" id="PF26078"/>
    </source>
</evidence>
<name>A0A5M8RTB7_9BACI</name>
<dbReference type="RefSeq" id="WP_148956334.1">
    <property type="nucleotide sequence ID" value="NZ_QSND01000002.1"/>
</dbReference>
<dbReference type="PANTHER" id="PTHR37829:SF3">
    <property type="entry name" value="PROTEIN JAYE-RELATED"/>
    <property type="match status" value="1"/>
</dbReference>
<dbReference type="Proteomes" id="UP000324326">
    <property type="component" value="Unassembled WGS sequence"/>
</dbReference>
<dbReference type="InterPro" id="IPR058531">
    <property type="entry name" value="Baseplate_J_M"/>
</dbReference>
<dbReference type="EMBL" id="QSND01000002">
    <property type="protein sequence ID" value="KAA6450336.1"/>
    <property type="molecule type" value="Genomic_DNA"/>
</dbReference>
<dbReference type="InterPro" id="IPR058530">
    <property type="entry name" value="Baseplate_J-like_C"/>
</dbReference>
<feature type="domain" description="Baseplate J-like central" evidence="2">
    <location>
        <begin position="176"/>
        <end position="252"/>
    </location>
</feature>
<accession>A0A5M8RTB7</accession>
<reference evidence="4 5" key="1">
    <citation type="submission" date="2018-08" db="EMBL/GenBank/DDBJ databases">
        <title>Bacillus phenotypic plasticity.</title>
        <authorList>
            <person name="Hurtado E."/>
        </authorList>
    </citation>
    <scope>NUCLEOTIDE SEQUENCE [LARGE SCALE GENOMIC DNA]</scope>
    <source>
        <strain evidence="4 5">427</strain>
    </source>
</reference>
<proteinExistence type="inferred from homology"/>
<dbReference type="Pfam" id="PF26078">
    <property type="entry name" value="Baseplate_J_M"/>
    <property type="match status" value="1"/>
</dbReference>
<evidence type="ECO:0000259" key="3">
    <source>
        <dbReference type="Pfam" id="PF26079"/>
    </source>
</evidence>
<organism evidence="4 5">
    <name type="scientific">Bacillus swezeyi</name>
    <dbReference type="NCBI Taxonomy" id="1925020"/>
    <lineage>
        <taxon>Bacteria</taxon>
        <taxon>Bacillati</taxon>
        <taxon>Bacillota</taxon>
        <taxon>Bacilli</taxon>
        <taxon>Bacillales</taxon>
        <taxon>Bacillaceae</taxon>
        <taxon>Bacillus</taxon>
    </lineage>
</organism>
<protein>
    <submittedName>
        <fullName evidence="4">Phage portal protein</fullName>
    </submittedName>
</protein>
<dbReference type="STRING" id="1925020.BTA30_16860"/>
<evidence type="ECO:0000313" key="4">
    <source>
        <dbReference type="EMBL" id="KAA6450336.1"/>
    </source>
</evidence>
<evidence type="ECO:0000256" key="1">
    <source>
        <dbReference type="ARBA" id="ARBA00038087"/>
    </source>
</evidence>
<dbReference type="PANTHER" id="PTHR37829">
    <property type="entry name" value="PHAGE-LIKE ELEMENT PBSX PROTEIN XKDT"/>
    <property type="match status" value="1"/>
</dbReference>
<dbReference type="InterPro" id="IPR052399">
    <property type="entry name" value="Phage_Baseplate_Assmbl_Protein"/>
</dbReference>
<comment type="similarity">
    <text evidence="1">Belongs to the Mu gp47/PBSX XkdT family.</text>
</comment>
<dbReference type="AlphaFoldDB" id="A0A5M8RTB7"/>
<feature type="domain" description="Baseplate J-like C-terminal" evidence="3">
    <location>
        <begin position="259"/>
        <end position="343"/>
    </location>
</feature>
<dbReference type="Pfam" id="PF26079">
    <property type="entry name" value="Baseplate_J_C"/>
    <property type="match status" value="1"/>
</dbReference>
<comment type="caution">
    <text evidence="4">The sequence shown here is derived from an EMBL/GenBank/DDBJ whole genome shotgun (WGS) entry which is preliminary data.</text>
</comment>
<sequence>MFEDQTFDEIMERMLDRVPADIDKRENSVIWNALAPAAAELAQSYIWLDTVLELVFADTAQGEFLDRRAAEAGLERQPATKAIRAGTFTKGVHIPVGSRFFVDNLYYQYTKDGNLECETAGEAGNANLDGRSLLSLDTIPGLESAVMGKLLVPGKEEETDEELYARYSVRVRREAVSANKMHYKQWAEEVDGVGRAKIFPLWDGDGTVKIVITNAKMEPASDTLVDKVKDYIDPDPGKGEGQAPIGATATVESAVYKTIDIEVTVVPEPDYSIEDVQKEIEEKVQSFFKEIAFTESIVRLSKINNIVFNADSVSDYSDVKINGDTKNLELKDEEIPKLGAVTILEQD</sequence>
<gene>
    <name evidence="4" type="ORF">DX927_05515</name>
</gene>
<evidence type="ECO:0000313" key="5">
    <source>
        <dbReference type="Proteomes" id="UP000324326"/>
    </source>
</evidence>